<protein>
    <recommendedName>
        <fullName evidence="4 12">UDP-3-O-acyl-N-acetylglucosamine deacetylase</fullName>
        <shortName evidence="12">UDP-3-O-acyl-GlcNAc deacetylase</shortName>
        <ecNumber evidence="4 12">3.5.1.108</ecNumber>
    </recommendedName>
    <alternativeName>
        <fullName evidence="12">UDP-3-O-[R-3-hydroxymyristoyl]-N-acetylglucosamine deacetylase</fullName>
    </alternativeName>
</protein>
<evidence type="ECO:0000256" key="4">
    <source>
        <dbReference type="ARBA" id="ARBA00012745"/>
    </source>
</evidence>
<evidence type="ECO:0000256" key="11">
    <source>
        <dbReference type="ARBA" id="ARBA00024535"/>
    </source>
</evidence>
<dbReference type="InterPro" id="IPR020568">
    <property type="entry name" value="Ribosomal_Su5_D2-typ_SF"/>
</dbReference>
<sequence>MIKQRTLKTSVSTVGVGLHKGEKVQVTLRPAPANTGIIFRRIDLDPVVDIKATPDAVGETTLCTCLVNEQQVKVSTVEHLLSAVAGLGIDNLIIDVDAPEIPIMDGSALPFVYLIESVGIETQDAAKRFIRIKKAIRVEEGDKWAELLPFEGFRVNFSIEFNHPVIANTCQTMSMDFSGCSFIKEISRARTFGFMKDIEFLRSHNLALGGSLENAIVLDEYRMLNKNELRYDDEFVKHKILDAIGDLYMGSASILGEFNAFKSGHGLNNMLLREVFKQEDAWEWVTYEDDKLTSPIEYQEINAAAF</sequence>
<keyword evidence="8 12" id="KW-0378">Hydrolase</keyword>
<organism evidence="13 14">
    <name type="scientific">Colwellia maritima</name>
    <dbReference type="NCBI Taxonomy" id="2912588"/>
    <lineage>
        <taxon>Bacteria</taxon>
        <taxon>Pseudomonadati</taxon>
        <taxon>Pseudomonadota</taxon>
        <taxon>Gammaproteobacteria</taxon>
        <taxon>Alteromonadales</taxon>
        <taxon>Colwelliaceae</taxon>
        <taxon>Colwellia</taxon>
    </lineage>
</organism>
<accession>A0ABS9X4A2</accession>
<comment type="cofactor">
    <cofactor evidence="1 12">
        <name>Zn(2+)</name>
        <dbReference type="ChEBI" id="CHEBI:29105"/>
    </cofactor>
</comment>
<dbReference type="Gene3D" id="3.30.230.20">
    <property type="entry name" value="lpxc deacetylase, domain 1"/>
    <property type="match status" value="1"/>
</dbReference>
<dbReference type="PANTHER" id="PTHR33694:SF1">
    <property type="entry name" value="UDP-3-O-ACYL-N-ACETYLGLUCOSAMINE DEACETYLASE 1, MITOCHONDRIAL-RELATED"/>
    <property type="match status" value="1"/>
</dbReference>
<dbReference type="EMBL" id="JAKKSL010000003">
    <property type="protein sequence ID" value="MCI2285009.1"/>
    <property type="molecule type" value="Genomic_DNA"/>
</dbReference>
<evidence type="ECO:0000256" key="9">
    <source>
        <dbReference type="ARBA" id="ARBA00022833"/>
    </source>
</evidence>
<evidence type="ECO:0000256" key="7">
    <source>
        <dbReference type="ARBA" id="ARBA00022723"/>
    </source>
</evidence>
<evidence type="ECO:0000256" key="2">
    <source>
        <dbReference type="ARBA" id="ARBA00002923"/>
    </source>
</evidence>
<dbReference type="NCBIfam" id="TIGR00325">
    <property type="entry name" value="lpxC"/>
    <property type="match status" value="1"/>
</dbReference>
<dbReference type="Gene3D" id="3.30.1700.10">
    <property type="entry name" value="lpxc deacetylase, domain 2"/>
    <property type="match status" value="1"/>
</dbReference>
<feature type="active site" description="Proton donor" evidence="12">
    <location>
        <position position="265"/>
    </location>
</feature>
<evidence type="ECO:0000313" key="13">
    <source>
        <dbReference type="EMBL" id="MCI2285009.1"/>
    </source>
</evidence>
<keyword evidence="10 12" id="KW-0443">Lipid metabolism</keyword>
<keyword evidence="14" id="KW-1185">Reference proteome</keyword>
<evidence type="ECO:0000256" key="8">
    <source>
        <dbReference type="ARBA" id="ARBA00022801"/>
    </source>
</evidence>
<comment type="similarity">
    <text evidence="12">Belongs to the LpxC family.</text>
</comment>
<evidence type="ECO:0000313" key="14">
    <source>
        <dbReference type="Proteomes" id="UP001139646"/>
    </source>
</evidence>
<keyword evidence="6 12" id="KW-0441">Lipid A biosynthesis</keyword>
<feature type="binding site" evidence="12">
    <location>
        <position position="238"/>
    </location>
    <ligand>
        <name>Zn(2+)</name>
        <dbReference type="ChEBI" id="CHEBI:29105"/>
    </ligand>
</feature>
<evidence type="ECO:0000256" key="3">
    <source>
        <dbReference type="ARBA" id="ARBA00005002"/>
    </source>
</evidence>
<proteinExistence type="inferred from homology"/>
<dbReference type="SUPFAM" id="SSF54211">
    <property type="entry name" value="Ribosomal protein S5 domain 2-like"/>
    <property type="match status" value="2"/>
</dbReference>
<keyword evidence="7 12" id="KW-0479">Metal-binding</keyword>
<evidence type="ECO:0000256" key="10">
    <source>
        <dbReference type="ARBA" id="ARBA00023098"/>
    </source>
</evidence>
<keyword evidence="5 12" id="KW-0444">Lipid biosynthesis</keyword>
<dbReference type="InterPro" id="IPR011334">
    <property type="entry name" value="UDP-acyl_GlcNac_deAcase_C"/>
</dbReference>
<comment type="catalytic activity">
    <reaction evidence="11 12">
        <text>a UDP-3-O-[(3R)-3-hydroxyacyl]-N-acetyl-alpha-D-glucosamine + H2O = a UDP-3-O-[(3R)-3-hydroxyacyl]-alpha-D-glucosamine + acetate</text>
        <dbReference type="Rhea" id="RHEA:67816"/>
        <dbReference type="ChEBI" id="CHEBI:15377"/>
        <dbReference type="ChEBI" id="CHEBI:30089"/>
        <dbReference type="ChEBI" id="CHEBI:137740"/>
        <dbReference type="ChEBI" id="CHEBI:173225"/>
        <dbReference type="EC" id="3.5.1.108"/>
    </reaction>
</comment>
<dbReference type="HAMAP" id="MF_00388">
    <property type="entry name" value="LpxC"/>
    <property type="match status" value="1"/>
</dbReference>
<name>A0ABS9X4A2_9GAMM</name>
<reference evidence="13" key="1">
    <citation type="submission" date="2022-01" db="EMBL/GenBank/DDBJ databases">
        <title>Colwellia maritima, isolated from seawater.</title>
        <authorList>
            <person name="Kristyanto S."/>
            <person name="Jung J."/>
            <person name="Jeon C.O."/>
        </authorList>
    </citation>
    <scope>NUCLEOTIDE SEQUENCE</scope>
    <source>
        <strain evidence="13">MSW7</strain>
    </source>
</reference>
<evidence type="ECO:0000256" key="6">
    <source>
        <dbReference type="ARBA" id="ARBA00022556"/>
    </source>
</evidence>
<evidence type="ECO:0000256" key="1">
    <source>
        <dbReference type="ARBA" id="ARBA00001947"/>
    </source>
</evidence>
<dbReference type="RefSeq" id="WP_242287552.1">
    <property type="nucleotide sequence ID" value="NZ_JAKKSL010000003.1"/>
</dbReference>
<evidence type="ECO:0000256" key="12">
    <source>
        <dbReference type="HAMAP-Rule" id="MF_00388"/>
    </source>
</evidence>
<dbReference type="InterPro" id="IPR015870">
    <property type="entry name" value="UDP-acyl_N-AcGlcN_deAcase_N"/>
</dbReference>
<comment type="caution">
    <text evidence="13">The sequence shown here is derived from an EMBL/GenBank/DDBJ whole genome shotgun (WGS) entry which is preliminary data.</text>
</comment>
<feature type="binding site" evidence="12">
    <location>
        <position position="242"/>
    </location>
    <ligand>
        <name>Zn(2+)</name>
        <dbReference type="ChEBI" id="CHEBI:29105"/>
    </ligand>
</feature>
<dbReference type="Pfam" id="PF03331">
    <property type="entry name" value="LpxC"/>
    <property type="match status" value="1"/>
</dbReference>
<keyword evidence="9 12" id="KW-0862">Zinc</keyword>
<dbReference type="Proteomes" id="UP001139646">
    <property type="component" value="Unassembled WGS sequence"/>
</dbReference>
<dbReference type="EC" id="3.5.1.108" evidence="4 12"/>
<dbReference type="GO" id="GO:0103117">
    <property type="term" value="F:UDP-3-O-acyl-N-acetylglucosamine deacetylase activity"/>
    <property type="evidence" value="ECO:0007669"/>
    <property type="project" value="UniProtKB-EC"/>
</dbReference>
<dbReference type="InterPro" id="IPR004463">
    <property type="entry name" value="UDP-acyl_GlcNac_deAcase"/>
</dbReference>
<comment type="function">
    <text evidence="2 12">Catalyzes the hydrolysis of UDP-3-O-myristoyl-N-acetylglucosamine to form UDP-3-O-myristoylglucosamine and acetate, the committed step in lipid A biosynthesis.</text>
</comment>
<gene>
    <name evidence="12 13" type="primary">lpxC</name>
    <name evidence="13" type="ORF">L3081_18470</name>
</gene>
<dbReference type="PANTHER" id="PTHR33694">
    <property type="entry name" value="UDP-3-O-ACYL-N-ACETYLGLUCOSAMINE DEACETYLASE 1, MITOCHONDRIAL-RELATED"/>
    <property type="match status" value="1"/>
</dbReference>
<evidence type="ECO:0000256" key="5">
    <source>
        <dbReference type="ARBA" id="ARBA00022516"/>
    </source>
</evidence>
<comment type="pathway">
    <text evidence="3 12">Glycolipid biosynthesis; lipid IV(A) biosynthesis; lipid IV(A) from (3R)-3-hydroxytetradecanoyl-[acyl-carrier-protein] and UDP-N-acetyl-alpha-D-glucosamine: step 2/6.</text>
</comment>
<feature type="binding site" evidence="12">
    <location>
        <position position="79"/>
    </location>
    <ligand>
        <name>Zn(2+)</name>
        <dbReference type="ChEBI" id="CHEBI:29105"/>
    </ligand>
</feature>